<dbReference type="PROSITE" id="PS51257">
    <property type="entry name" value="PROKAR_LIPOPROTEIN"/>
    <property type="match status" value="1"/>
</dbReference>
<evidence type="ECO:0000259" key="2">
    <source>
        <dbReference type="Pfam" id="PF18914"/>
    </source>
</evidence>
<dbReference type="AlphaFoldDB" id="A0A4R2M4I0"/>
<name>A0A4R2M4I0_RUBGE</name>
<proteinExistence type="predicted"/>
<feature type="domain" description="DUF5666" evidence="2">
    <location>
        <begin position="123"/>
        <end position="185"/>
    </location>
</feature>
<dbReference type="RefSeq" id="WP_165908582.1">
    <property type="nucleotide sequence ID" value="NZ_CP181386.1"/>
</dbReference>
<sequence>MNRPIPTRAQALPRRFWRPAAALVAAAALAACGGGGGGDDDSAASDAGVFASGVIHGFGSIVVNGVRYDDSTARVSTEGGDTWSSDDLRLGMVVDVQAGAASTDASGQSRATASSVVVRSEVEGPVQALDTTAGTLTVLGQKVLVNGSTVWDDDLRAKLAALSVGDIVEIYGLRDADGTIVASRVDREDADEDDYELRATVDAVDSAAGTLSVGGLDIAWAGTWPAGLAAGSPVLLVLDTRPAADGRWTARTLKLLGSTAASGARAEIEGLVTAWTSSTSFRVAGVAVDASGLSSVPAGLAAGVRVEVEGVFADGTLVASRIEIERGDDRGDDDGLEIEGTIESLDSAAATLVLRGVTVDWSGARFEDGSAAALAVGARIEVQGTLADDGSTLRAVEIEFER</sequence>
<accession>A0A4R2M4I0</accession>
<dbReference type="Pfam" id="PF18914">
    <property type="entry name" value="DUF5666"/>
    <property type="match status" value="3"/>
</dbReference>
<dbReference type="EMBL" id="SLXD01000024">
    <property type="protein sequence ID" value="TCO97145.1"/>
    <property type="molecule type" value="Genomic_DNA"/>
</dbReference>
<comment type="caution">
    <text evidence="3">The sequence shown here is derived from an EMBL/GenBank/DDBJ whole genome shotgun (WGS) entry which is preliminary data.</text>
</comment>
<dbReference type="InterPro" id="IPR043724">
    <property type="entry name" value="DUF5666"/>
</dbReference>
<protein>
    <recommendedName>
        <fullName evidence="2">DUF5666 domain-containing protein</fullName>
    </recommendedName>
</protein>
<evidence type="ECO:0000313" key="3">
    <source>
        <dbReference type="EMBL" id="TCO97145.1"/>
    </source>
</evidence>
<keyword evidence="1" id="KW-0732">Signal</keyword>
<dbReference type="Proteomes" id="UP000295106">
    <property type="component" value="Unassembled WGS sequence"/>
</dbReference>
<reference evidence="3 4" key="1">
    <citation type="submission" date="2019-03" db="EMBL/GenBank/DDBJ databases">
        <title>Genomic Encyclopedia of Type Strains, Phase IV (KMG-IV): sequencing the most valuable type-strain genomes for metagenomic binning, comparative biology and taxonomic classification.</title>
        <authorList>
            <person name="Goeker M."/>
        </authorList>
    </citation>
    <scope>NUCLEOTIDE SEQUENCE [LARGE SCALE GENOMIC DNA]</scope>
    <source>
        <strain evidence="3 4">DSM 1709</strain>
    </source>
</reference>
<evidence type="ECO:0000313" key="4">
    <source>
        <dbReference type="Proteomes" id="UP000295106"/>
    </source>
</evidence>
<gene>
    <name evidence="3" type="ORF">EV684_12424</name>
</gene>
<organism evidence="3 4">
    <name type="scientific">Rubrivivax gelatinosus</name>
    <name type="common">Rhodocyclus gelatinosus</name>
    <name type="synonym">Rhodopseudomonas gelatinosa</name>
    <dbReference type="NCBI Taxonomy" id="28068"/>
    <lineage>
        <taxon>Bacteria</taxon>
        <taxon>Pseudomonadati</taxon>
        <taxon>Pseudomonadota</taxon>
        <taxon>Betaproteobacteria</taxon>
        <taxon>Burkholderiales</taxon>
        <taxon>Sphaerotilaceae</taxon>
        <taxon>Rubrivivax</taxon>
    </lineage>
</organism>
<feature type="domain" description="DUF5666" evidence="2">
    <location>
        <begin position="339"/>
        <end position="399"/>
    </location>
</feature>
<evidence type="ECO:0000256" key="1">
    <source>
        <dbReference type="SAM" id="SignalP"/>
    </source>
</evidence>
<dbReference type="GeneID" id="99682749"/>
<feature type="domain" description="DUF5666" evidence="2">
    <location>
        <begin position="269"/>
        <end position="323"/>
    </location>
</feature>
<feature type="chain" id="PRO_5020227653" description="DUF5666 domain-containing protein" evidence="1">
    <location>
        <begin position="31"/>
        <end position="402"/>
    </location>
</feature>
<feature type="signal peptide" evidence="1">
    <location>
        <begin position="1"/>
        <end position="30"/>
    </location>
</feature>